<feature type="transmembrane region" description="Helical" evidence="2">
    <location>
        <begin position="12"/>
        <end position="34"/>
    </location>
</feature>
<proteinExistence type="predicted"/>
<reference evidence="3 4" key="1">
    <citation type="submission" date="2020-08" db="EMBL/GenBank/DDBJ databases">
        <title>Sphingobacterium sp. DN00404 isolated from aquaculture water.</title>
        <authorList>
            <person name="Zhang M."/>
        </authorList>
    </citation>
    <scope>NUCLEOTIDE SEQUENCE [LARGE SCALE GENOMIC DNA]</scope>
    <source>
        <strain evidence="3 4">DN00404</strain>
    </source>
</reference>
<feature type="compositionally biased region" description="Polar residues" evidence="1">
    <location>
        <begin position="46"/>
        <end position="58"/>
    </location>
</feature>
<accession>A0ABR7YK06</accession>
<keyword evidence="2" id="KW-1133">Transmembrane helix</keyword>
<keyword evidence="4" id="KW-1185">Reference proteome</keyword>
<keyword evidence="2" id="KW-0472">Membrane</keyword>
<evidence type="ECO:0000313" key="4">
    <source>
        <dbReference type="Proteomes" id="UP000602759"/>
    </source>
</evidence>
<protein>
    <submittedName>
        <fullName evidence="3">Uncharacterized protein</fullName>
    </submittedName>
</protein>
<evidence type="ECO:0000313" key="3">
    <source>
        <dbReference type="EMBL" id="MBD1431637.1"/>
    </source>
</evidence>
<evidence type="ECO:0000256" key="1">
    <source>
        <dbReference type="SAM" id="MobiDB-lite"/>
    </source>
</evidence>
<organism evidence="3 4">
    <name type="scientific">Sphingobacterium micropteri</name>
    <dbReference type="NCBI Taxonomy" id="2763501"/>
    <lineage>
        <taxon>Bacteria</taxon>
        <taxon>Pseudomonadati</taxon>
        <taxon>Bacteroidota</taxon>
        <taxon>Sphingobacteriia</taxon>
        <taxon>Sphingobacteriales</taxon>
        <taxon>Sphingobacteriaceae</taxon>
        <taxon>Sphingobacterium</taxon>
    </lineage>
</organism>
<gene>
    <name evidence="3" type="ORF">H8B06_02270</name>
</gene>
<dbReference type="RefSeq" id="WP_223857419.1">
    <property type="nucleotide sequence ID" value="NZ_JACOIK010000001.1"/>
</dbReference>
<keyword evidence="2" id="KW-0812">Transmembrane</keyword>
<comment type="caution">
    <text evidence="3">The sequence shown here is derived from an EMBL/GenBank/DDBJ whole genome shotgun (WGS) entry which is preliminary data.</text>
</comment>
<dbReference type="Proteomes" id="UP000602759">
    <property type="component" value="Unassembled WGS sequence"/>
</dbReference>
<dbReference type="EMBL" id="JACOIK010000001">
    <property type="protein sequence ID" value="MBD1431637.1"/>
    <property type="molecule type" value="Genomic_DNA"/>
</dbReference>
<sequence length="98" mass="11066">MNMNRSPHEEYHAMTNLINILCQILFMLWLCMILSCGGRSLEESSAGKQDSVSANTEENNIHDKMGASMADEYVQTKIGISNGYWKNSSGKVRIYTTR</sequence>
<name>A0ABR7YK06_9SPHI</name>
<evidence type="ECO:0000256" key="2">
    <source>
        <dbReference type="SAM" id="Phobius"/>
    </source>
</evidence>
<feature type="region of interest" description="Disordered" evidence="1">
    <location>
        <begin position="41"/>
        <end position="61"/>
    </location>
</feature>